<evidence type="ECO:0000313" key="1">
    <source>
        <dbReference type="EMBL" id="KAJ9075001.1"/>
    </source>
</evidence>
<reference evidence="1" key="1">
    <citation type="submission" date="2022-04" db="EMBL/GenBank/DDBJ databases">
        <title>Genome of the entomopathogenic fungus Entomophthora muscae.</title>
        <authorList>
            <person name="Elya C."/>
            <person name="Lovett B.R."/>
            <person name="Lee E."/>
            <person name="Macias A.M."/>
            <person name="Hajek A.E."/>
            <person name="De Bivort B.L."/>
            <person name="Kasson M.T."/>
            <person name="De Fine Licht H.H."/>
            <person name="Stajich J.E."/>
        </authorList>
    </citation>
    <scope>NUCLEOTIDE SEQUENCE</scope>
    <source>
        <strain evidence="1">Berkeley</strain>
    </source>
</reference>
<gene>
    <name evidence="1" type="ORF">DSO57_1000941</name>
</gene>
<sequence length="78" mass="8689">MSHAQIDIWVIPLTFFLLPGATKAIYTCAFTILLQALSLLPDNNNAKKTPYTFTNPPAAFCCECRHSPCFDFAFVGLF</sequence>
<dbReference type="EMBL" id="QTSX02002842">
    <property type="protein sequence ID" value="KAJ9075001.1"/>
    <property type="molecule type" value="Genomic_DNA"/>
</dbReference>
<organism evidence="1 2">
    <name type="scientific">Entomophthora muscae</name>
    <dbReference type="NCBI Taxonomy" id="34485"/>
    <lineage>
        <taxon>Eukaryota</taxon>
        <taxon>Fungi</taxon>
        <taxon>Fungi incertae sedis</taxon>
        <taxon>Zoopagomycota</taxon>
        <taxon>Entomophthoromycotina</taxon>
        <taxon>Entomophthoromycetes</taxon>
        <taxon>Entomophthorales</taxon>
        <taxon>Entomophthoraceae</taxon>
        <taxon>Entomophthora</taxon>
    </lineage>
</organism>
<accession>A0ACC2TKH8</accession>
<evidence type="ECO:0000313" key="2">
    <source>
        <dbReference type="Proteomes" id="UP001165960"/>
    </source>
</evidence>
<protein>
    <submittedName>
        <fullName evidence="1">Uncharacterized protein</fullName>
    </submittedName>
</protein>
<dbReference type="Proteomes" id="UP001165960">
    <property type="component" value="Unassembled WGS sequence"/>
</dbReference>
<proteinExistence type="predicted"/>
<keyword evidence="2" id="KW-1185">Reference proteome</keyword>
<comment type="caution">
    <text evidence="1">The sequence shown here is derived from an EMBL/GenBank/DDBJ whole genome shotgun (WGS) entry which is preliminary data.</text>
</comment>
<name>A0ACC2TKH8_9FUNG</name>